<organism evidence="8 9">
    <name type="scientific">Ferruginivarius sediminum</name>
    <dbReference type="NCBI Taxonomy" id="2661937"/>
    <lineage>
        <taxon>Bacteria</taxon>
        <taxon>Pseudomonadati</taxon>
        <taxon>Pseudomonadota</taxon>
        <taxon>Alphaproteobacteria</taxon>
        <taxon>Rhodospirillales</taxon>
        <taxon>Rhodospirillaceae</taxon>
        <taxon>Ferruginivarius</taxon>
    </lineage>
</organism>
<keyword evidence="9" id="KW-1185">Reference proteome</keyword>
<evidence type="ECO:0000256" key="1">
    <source>
        <dbReference type="ARBA" id="ARBA00023224"/>
    </source>
</evidence>
<feature type="coiled-coil region" evidence="4">
    <location>
        <begin position="139"/>
        <end position="166"/>
    </location>
</feature>
<feature type="coiled-coil region" evidence="4">
    <location>
        <begin position="417"/>
        <end position="454"/>
    </location>
</feature>
<dbReference type="AlphaFoldDB" id="A0A369T906"/>
<gene>
    <name evidence="8" type="ORF">DRB17_11225</name>
</gene>
<keyword evidence="5" id="KW-0812">Transmembrane</keyword>
<accession>A0A369T906</accession>
<feature type="domain" description="HAMP" evidence="7">
    <location>
        <begin position="372"/>
        <end position="425"/>
    </location>
</feature>
<feature type="transmembrane region" description="Helical" evidence="5">
    <location>
        <begin position="32"/>
        <end position="51"/>
    </location>
</feature>
<dbReference type="GO" id="GO:0016020">
    <property type="term" value="C:membrane"/>
    <property type="evidence" value="ECO:0007669"/>
    <property type="project" value="InterPro"/>
</dbReference>
<keyword evidence="4" id="KW-0175">Coiled coil</keyword>
<dbReference type="Pfam" id="PF00015">
    <property type="entry name" value="MCPsignal"/>
    <property type="match status" value="1"/>
</dbReference>
<dbReference type="CDD" id="cd06225">
    <property type="entry name" value="HAMP"/>
    <property type="match status" value="1"/>
</dbReference>
<dbReference type="PROSITE" id="PS50885">
    <property type="entry name" value="HAMP"/>
    <property type="match status" value="1"/>
</dbReference>
<dbReference type="InterPro" id="IPR003660">
    <property type="entry name" value="HAMP_dom"/>
</dbReference>
<dbReference type="Pfam" id="PF00672">
    <property type="entry name" value="HAMP"/>
    <property type="match status" value="1"/>
</dbReference>
<dbReference type="GO" id="GO:0007165">
    <property type="term" value="P:signal transduction"/>
    <property type="evidence" value="ECO:0007669"/>
    <property type="project" value="UniProtKB-KW"/>
</dbReference>
<evidence type="ECO:0000259" key="6">
    <source>
        <dbReference type="PROSITE" id="PS50111"/>
    </source>
</evidence>
<dbReference type="Gene3D" id="6.10.340.10">
    <property type="match status" value="1"/>
</dbReference>
<dbReference type="PANTHER" id="PTHR32089:SF112">
    <property type="entry name" value="LYSOZYME-LIKE PROTEIN-RELATED"/>
    <property type="match status" value="1"/>
</dbReference>
<dbReference type="SUPFAM" id="SSF58104">
    <property type="entry name" value="Methyl-accepting chemotaxis protein (MCP) signaling domain"/>
    <property type="match status" value="1"/>
</dbReference>
<evidence type="ECO:0000256" key="2">
    <source>
        <dbReference type="ARBA" id="ARBA00029447"/>
    </source>
</evidence>
<sequence>MCQTPPCRCFGHVPEKPTETPVMPKLRLTIRASLLSISAVLCVAVVVLAGLQTLDAWNAMTKAQEIGESDTTSTLLLESAADWAVERGTTVAALASREPIDSARRARIYKQRQAADEKFAAALDRIAERGAFRGRDNLVADAKAAHADLQETRAKLDRELAKSKAARSYALDKEWVPVVTKTIHTSQRLRRAAAYVPETVLSRQMLLRDFKDAIWVMSEYAGRERAVIGAAITAEEQLDTEKIGTLSRFRGRAEQAWGQVESYLDKDGVSPRIRGAVDKVEQSFFGTFEDARQEVYEAGIAGEPYPIDTEEWVGRATQGIDNLLALADAASGVSQEIAEVTAGEARNAVIANAIVLLIGIALAVLAVWVVLGRVVRPIRGITDGMRALADGNLEVELPNADRGDEVAEMSQAVEVFRQNALEVRRLEEEQKEQAKRAEEEKRRAMHELADSFESSVKGIVDHVASAATEMESTAGSMSTIAEQSQRQAAAVASAAEQASGNVQTVASASEELGTSIGEIGRQAGNSTKVAKGAVEKADATTRQVENLVSAAGEIGKVVTLIQDIAEQTNLLALNATIEAARAGDAGKGFAVVANEVKSLANQTAKATEEISSQISTIQDATGEAASSIKAISQTIHEIDESSSSIAGAVEQQNAATGEISRNAQEAATGTNDVSQNAEGLNAASQETGTAATQVLNASRDLAEQSQNLGKEVANFLQRIRAA</sequence>
<dbReference type="Gene3D" id="1.10.287.950">
    <property type="entry name" value="Methyl-accepting chemotaxis protein"/>
    <property type="match status" value="1"/>
</dbReference>
<comment type="caution">
    <text evidence="8">The sequence shown here is derived from an EMBL/GenBank/DDBJ whole genome shotgun (WGS) entry which is preliminary data.</text>
</comment>
<dbReference type="Proteomes" id="UP000253941">
    <property type="component" value="Unassembled WGS sequence"/>
</dbReference>
<dbReference type="InterPro" id="IPR004089">
    <property type="entry name" value="MCPsignal_dom"/>
</dbReference>
<keyword evidence="5" id="KW-1133">Transmembrane helix</keyword>
<evidence type="ECO:0000256" key="4">
    <source>
        <dbReference type="SAM" id="Coils"/>
    </source>
</evidence>
<dbReference type="PANTHER" id="PTHR32089">
    <property type="entry name" value="METHYL-ACCEPTING CHEMOTAXIS PROTEIN MCPB"/>
    <property type="match status" value="1"/>
</dbReference>
<proteinExistence type="inferred from homology"/>
<dbReference type="SMART" id="SM00283">
    <property type="entry name" value="MA"/>
    <property type="match status" value="1"/>
</dbReference>
<dbReference type="EMBL" id="QPMH01000009">
    <property type="protein sequence ID" value="RDD61758.1"/>
    <property type="molecule type" value="Genomic_DNA"/>
</dbReference>
<name>A0A369T906_9PROT</name>
<evidence type="ECO:0000313" key="8">
    <source>
        <dbReference type="EMBL" id="RDD61758.1"/>
    </source>
</evidence>
<comment type="similarity">
    <text evidence="2">Belongs to the methyl-accepting chemotaxis (MCP) protein family.</text>
</comment>
<evidence type="ECO:0000256" key="3">
    <source>
        <dbReference type="PROSITE-ProRule" id="PRU00284"/>
    </source>
</evidence>
<evidence type="ECO:0000313" key="9">
    <source>
        <dbReference type="Proteomes" id="UP000253941"/>
    </source>
</evidence>
<feature type="transmembrane region" description="Helical" evidence="5">
    <location>
        <begin position="349"/>
        <end position="371"/>
    </location>
</feature>
<evidence type="ECO:0000259" key="7">
    <source>
        <dbReference type="PROSITE" id="PS50885"/>
    </source>
</evidence>
<protein>
    <submittedName>
        <fullName evidence="8">Methyl-accepting chemotaxis protein</fullName>
    </submittedName>
</protein>
<feature type="domain" description="Methyl-accepting transducer" evidence="6">
    <location>
        <begin position="459"/>
        <end position="702"/>
    </location>
</feature>
<dbReference type="SMART" id="SM00304">
    <property type="entry name" value="HAMP"/>
    <property type="match status" value="1"/>
</dbReference>
<reference evidence="8 9" key="1">
    <citation type="submission" date="2018-07" db="EMBL/GenBank/DDBJ databases">
        <title>Venubactetium sediminum gen. nov., sp. nov., isolated from a marine solar saltern.</title>
        <authorList>
            <person name="Wang S."/>
        </authorList>
    </citation>
    <scope>NUCLEOTIDE SEQUENCE [LARGE SCALE GENOMIC DNA]</scope>
    <source>
        <strain evidence="8 9">WD2A32</strain>
    </source>
</reference>
<keyword evidence="5" id="KW-0472">Membrane</keyword>
<keyword evidence="1 3" id="KW-0807">Transducer</keyword>
<evidence type="ECO:0000256" key="5">
    <source>
        <dbReference type="SAM" id="Phobius"/>
    </source>
</evidence>
<dbReference type="PROSITE" id="PS50111">
    <property type="entry name" value="CHEMOTAXIS_TRANSDUC_2"/>
    <property type="match status" value="1"/>
</dbReference>